<dbReference type="EMBL" id="CH476600">
    <property type="protein sequence ID" value="EAU34265.1"/>
    <property type="molecule type" value="Genomic_DNA"/>
</dbReference>
<dbReference type="AlphaFoldDB" id="Q0CM88"/>
<dbReference type="SUPFAM" id="SSF57625">
    <property type="entry name" value="Invertebrate chitin-binding proteins"/>
    <property type="match status" value="1"/>
</dbReference>
<dbReference type="GeneID" id="4320808"/>
<feature type="chain" id="PRO_5004170412" description="Chitin-binding type-2 domain-containing protein" evidence="1">
    <location>
        <begin position="24"/>
        <end position="86"/>
    </location>
</feature>
<reference evidence="4" key="1">
    <citation type="submission" date="2005-09" db="EMBL/GenBank/DDBJ databases">
        <title>Annotation of the Aspergillus terreus NIH2624 genome.</title>
        <authorList>
            <person name="Birren B.W."/>
            <person name="Lander E.S."/>
            <person name="Galagan J.E."/>
            <person name="Nusbaum C."/>
            <person name="Devon K."/>
            <person name="Henn M."/>
            <person name="Ma L.-J."/>
            <person name="Jaffe D.B."/>
            <person name="Butler J."/>
            <person name="Alvarez P."/>
            <person name="Gnerre S."/>
            <person name="Grabherr M."/>
            <person name="Kleber M."/>
            <person name="Mauceli E.W."/>
            <person name="Brockman W."/>
            <person name="Rounsley S."/>
            <person name="Young S.K."/>
            <person name="LaButti K."/>
            <person name="Pushparaj V."/>
            <person name="DeCaprio D."/>
            <person name="Crawford M."/>
            <person name="Koehrsen M."/>
            <person name="Engels R."/>
            <person name="Montgomery P."/>
            <person name="Pearson M."/>
            <person name="Howarth C."/>
            <person name="Larson L."/>
            <person name="Luoma S."/>
            <person name="White J."/>
            <person name="Alvarado L."/>
            <person name="Kodira C.D."/>
            <person name="Zeng Q."/>
            <person name="Oleary S."/>
            <person name="Yandava C."/>
            <person name="Denning D.W."/>
            <person name="Nierman W.C."/>
            <person name="Milne T."/>
            <person name="Madden K."/>
        </authorList>
    </citation>
    <scope>NUCLEOTIDE SEQUENCE [LARGE SCALE GENOMIC DNA]</scope>
    <source>
        <strain evidence="4">NIH 2624 / FGSC A1156</strain>
    </source>
</reference>
<dbReference type="Pfam" id="PF01607">
    <property type="entry name" value="CBM_14"/>
    <property type="match status" value="1"/>
</dbReference>
<accession>Q0CM88</accession>
<dbReference type="InterPro" id="IPR036508">
    <property type="entry name" value="Chitin-bd_dom_sf"/>
</dbReference>
<dbReference type="OrthoDB" id="10303518at2759"/>
<name>Q0CM88_ASPTN</name>
<dbReference type="RefSeq" id="XP_001214374.1">
    <property type="nucleotide sequence ID" value="XM_001214374.1"/>
</dbReference>
<sequence>MQLTNFLAAAATALLCTTARANAVPCNGRDIWAYPGDCHAFYQCGAGNVGVFMTCGNDRAFHPELRTCGPITPELCRWFNGGFDSN</sequence>
<feature type="domain" description="Chitin-binding type-2" evidence="2">
    <location>
        <begin position="23"/>
        <end position="78"/>
    </location>
</feature>
<dbReference type="GO" id="GO:0005576">
    <property type="term" value="C:extracellular region"/>
    <property type="evidence" value="ECO:0007669"/>
    <property type="project" value="InterPro"/>
</dbReference>
<evidence type="ECO:0000259" key="2">
    <source>
        <dbReference type="PROSITE" id="PS50940"/>
    </source>
</evidence>
<proteinExistence type="predicted"/>
<dbReference type="GO" id="GO:0008061">
    <property type="term" value="F:chitin binding"/>
    <property type="evidence" value="ECO:0007669"/>
    <property type="project" value="InterPro"/>
</dbReference>
<dbReference type="VEuPathDB" id="FungiDB:ATEG_05196"/>
<feature type="signal peptide" evidence="1">
    <location>
        <begin position="1"/>
        <end position="23"/>
    </location>
</feature>
<evidence type="ECO:0000313" key="4">
    <source>
        <dbReference type="Proteomes" id="UP000007963"/>
    </source>
</evidence>
<dbReference type="Proteomes" id="UP000007963">
    <property type="component" value="Unassembled WGS sequence"/>
</dbReference>
<evidence type="ECO:0000256" key="1">
    <source>
        <dbReference type="SAM" id="SignalP"/>
    </source>
</evidence>
<dbReference type="PROSITE" id="PS50940">
    <property type="entry name" value="CHIT_BIND_II"/>
    <property type="match status" value="1"/>
</dbReference>
<dbReference type="Gene3D" id="2.170.140.10">
    <property type="entry name" value="Chitin binding domain"/>
    <property type="match status" value="1"/>
</dbReference>
<keyword evidence="1" id="KW-0732">Signal</keyword>
<organism evidence="3 4">
    <name type="scientific">Aspergillus terreus (strain NIH 2624 / FGSC A1156)</name>
    <dbReference type="NCBI Taxonomy" id="341663"/>
    <lineage>
        <taxon>Eukaryota</taxon>
        <taxon>Fungi</taxon>
        <taxon>Dikarya</taxon>
        <taxon>Ascomycota</taxon>
        <taxon>Pezizomycotina</taxon>
        <taxon>Eurotiomycetes</taxon>
        <taxon>Eurotiomycetidae</taxon>
        <taxon>Eurotiales</taxon>
        <taxon>Aspergillaceae</taxon>
        <taxon>Aspergillus</taxon>
        <taxon>Aspergillus subgen. Circumdati</taxon>
    </lineage>
</organism>
<dbReference type="HOGENOM" id="CLU_2497517_0_0_1"/>
<protein>
    <recommendedName>
        <fullName evidence="2">Chitin-binding type-2 domain-containing protein</fullName>
    </recommendedName>
</protein>
<dbReference type="InterPro" id="IPR002557">
    <property type="entry name" value="Chitin-bd_dom"/>
</dbReference>
<gene>
    <name evidence="3" type="ORF">ATEG_05196</name>
</gene>
<evidence type="ECO:0000313" key="3">
    <source>
        <dbReference type="EMBL" id="EAU34265.1"/>
    </source>
</evidence>